<sequence>MEIILTKQKEEIQEEIKLVNEENEVNFSKEFNEIPINYIKCPEENEITTEEELTENNDNKEIIQGYMKFLAKTENEKIDEKGINLLAVYWAYMEFIKNLSGQNLIAKGKNFSYFLIYFNFIDLNYQLINSPTFVWNQYIEEKFTKLAQESLQLFYELGIEDNNEENGIIEEGKRKIKWRKLCLLHNFVYYVLNEAIKINNKELLDAVMKLIGINNNEKEARNNYDCNSRGQVKKVIEKYQKKNGQLVLIHKNNLTKLIYENIQIRHFLCHNLSKIKLVKLIDIETLASLEIKFPDILQIHILEPSLHEKLFKNILRIKNINDKNNEFNKIFNVKIENADKEVEKACSFIAEIRLFISLLLNKYIEKTNKIIKENKQLENKLKNIFSSICESMSDGQLTIYMLIESLKIIDDLNKYTETQRKIKLDEWIDKFPQKIENSIEEYSEQNKLIGDETIIKTARKINEIDNYKYLFNKFKSDKNFLEKIKTNNGKIAILSYFLNTGIYYKKLVYDDFNIIDRNCNTVCKIITPQCFLLQKKNRALSLLDRQLLINFVALKILKKRLINKLASDFIVWYRCMRSELRNKQKWKLEEYNYAAAKKFDSEFPFIYQLYDLIYIESYNDIKRRISGLLIQIMSRIKNRMYKDIQSTSIDIELEEIELLQINKNDENKSYSTYTDDNLETMEKWLKERHLLEMKELIMKNVDFSEEMKKKHKLDLIEFNNNLSMFIEEKHFNLIFNLIEKYSKNKASEKEIKEWDKQLEKQLNLIEKSKEKSQEQQPSKKKKKRNKNKNSEENKLLETENIPESSNKNKFKNKKKILKNWKKLIF</sequence>
<organism evidence="2 3">
    <name type="scientific">Meloidogyne graminicola</name>
    <dbReference type="NCBI Taxonomy" id="189291"/>
    <lineage>
        <taxon>Eukaryota</taxon>
        <taxon>Metazoa</taxon>
        <taxon>Ecdysozoa</taxon>
        <taxon>Nematoda</taxon>
        <taxon>Chromadorea</taxon>
        <taxon>Rhabditida</taxon>
        <taxon>Tylenchina</taxon>
        <taxon>Tylenchomorpha</taxon>
        <taxon>Tylenchoidea</taxon>
        <taxon>Meloidogynidae</taxon>
        <taxon>Meloidogyninae</taxon>
        <taxon>Meloidogyne</taxon>
    </lineage>
</organism>
<evidence type="ECO:0000313" key="3">
    <source>
        <dbReference type="Proteomes" id="UP000605970"/>
    </source>
</evidence>
<accession>A0A8S9ZG14</accession>
<dbReference type="AlphaFoldDB" id="A0A8S9ZG14"/>
<feature type="region of interest" description="Disordered" evidence="1">
    <location>
        <begin position="766"/>
        <end position="812"/>
    </location>
</feature>
<dbReference type="EMBL" id="JABEBT010000108">
    <property type="protein sequence ID" value="KAF7632232.1"/>
    <property type="molecule type" value="Genomic_DNA"/>
</dbReference>
<evidence type="ECO:0000313" key="2">
    <source>
        <dbReference type="EMBL" id="KAF7632232.1"/>
    </source>
</evidence>
<feature type="compositionally biased region" description="Basic residues" evidence="1">
    <location>
        <begin position="778"/>
        <end position="787"/>
    </location>
</feature>
<evidence type="ECO:0000256" key="1">
    <source>
        <dbReference type="SAM" id="MobiDB-lite"/>
    </source>
</evidence>
<dbReference type="OrthoDB" id="5908416at2759"/>
<dbReference type="Proteomes" id="UP000605970">
    <property type="component" value="Unassembled WGS sequence"/>
</dbReference>
<reference evidence="2" key="1">
    <citation type="journal article" date="2020" name="Ecol. Evol.">
        <title>Genome structure and content of the rice root-knot nematode (Meloidogyne graminicola).</title>
        <authorList>
            <person name="Phan N.T."/>
            <person name="Danchin E.G.J."/>
            <person name="Klopp C."/>
            <person name="Perfus-Barbeoch L."/>
            <person name="Kozlowski D.K."/>
            <person name="Koutsovoulos G.D."/>
            <person name="Lopez-Roques C."/>
            <person name="Bouchez O."/>
            <person name="Zahm M."/>
            <person name="Besnard G."/>
            <person name="Bellafiore S."/>
        </authorList>
    </citation>
    <scope>NUCLEOTIDE SEQUENCE</scope>
    <source>
        <strain evidence="2">VN-18</strain>
    </source>
</reference>
<feature type="compositionally biased region" description="Basic and acidic residues" evidence="1">
    <location>
        <begin position="788"/>
        <end position="797"/>
    </location>
</feature>
<name>A0A8S9ZG14_9BILA</name>
<proteinExistence type="predicted"/>
<gene>
    <name evidence="2" type="ORF">Mgra_00008351</name>
</gene>
<feature type="non-terminal residue" evidence="2">
    <location>
        <position position="825"/>
    </location>
</feature>
<keyword evidence="3" id="KW-1185">Reference proteome</keyword>
<protein>
    <submittedName>
        <fullName evidence="2">Uncharacterized protein</fullName>
    </submittedName>
</protein>
<comment type="caution">
    <text evidence="2">The sequence shown here is derived from an EMBL/GenBank/DDBJ whole genome shotgun (WGS) entry which is preliminary data.</text>
</comment>